<dbReference type="AlphaFoldDB" id="A0A4S5ET33"/>
<name>A0A4S5ET33_9ACTN</name>
<organism evidence="2 3">
    <name type="scientific">Candidatus Frankia alpina</name>
    <dbReference type="NCBI Taxonomy" id="2699483"/>
    <lineage>
        <taxon>Bacteria</taxon>
        <taxon>Bacillati</taxon>
        <taxon>Actinomycetota</taxon>
        <taxon>Actinomycetes</taxon>
        <taxon>Frankiales</taxon>
        <taxon>Frankiaceae</taxon>
        <taxon>Frankia</taxon>
    </lineage>
</organism>
<feature type="compositionally biased region" description="Low complexity" evidence="1">
    <location>
        <begin position="61"/>
        <end position="74"/>
    </location>
</feature>
<feature type="region of interest" description="Disordered" evidence="1">
    <location>
        <begin position="1"/>
        <end position="74"/>
    </location>
</feature>
<keyword evidence="3" id="KW-1185">Reference proteome</keyword>
<feature type="compositionally biased region" description="Low complexity" evidence="1">
    <location>
        <begin position="1"/>
        <end position="13"/>
    </location>
</feature>
<accession>A0A4S5ET33</accession>
<evidence type="ECO:0000256" key="1">
    <source>
        <dbReference type="SAM" id="MobiDB-lite"/>
    </source>
</evidence>
<evidence type="ECO:0000313" key="2">
    <source>
        <dbReference type="EMBL" id="THJ75695.1"/>
    </source>
</evidence>
<feature type="compositionally biased region" description="Acidic residues" evidence="1">
    <location>
        <begin position="45"/>
        <end position="60"/>
    </location>
</feature>
<protein>
    <submittedName>
        <fullName evidence="2">Uncharacterized protein</fullName>
    </submittedName>
</protein>
<dbReference type="RefSeq" id="WP_161982939.1">
    <property type="nucleotide sequence ID" value="NZ_SSXH01000052.1"/>
</dbReference>
<reference evidence="2 3" key="1">
    <citation type="submission" date="2019-04" db="EMBL/GenBank/DDBJ databases">
        <title>Draft genome sequences for three unisolated Alnus-infective Frankia Sp+ strains, AgTrS, AiOr and AvVan, the first sequenced Frankia strains able to sporulate in-planta.</title>
        <authorList>
            <person name="Bethencourt L."/>
            <person name="Vautrin F."/>
            <person name="Taib N."/>
            <person name="Dubost A."/>
            <person name="Castro-Garcia L."/>
            <person name="Imbaud O."/>
            <person name="Abrouk D."/>
            <person name="Fournier P."/>
            <person name="Briolay J."/>
            <person name="Nguyen A."/>
            <person name="Normand P."/>
            <person name="Fernandez M.P."/>
            <person name="Brochier-Armanet C."/>
            <person name="Herrera-Belaroussi A."/>
        </authorList>
    </citation>
    <scope>NUCLEOTIDE SEQUENCE [LARGE SCALE GENOMIC DNA]</scope>
    <source>
        <strain evidence="2 3">AvVan</strain>
    </source>
</reference>
<comment type="caution">
    <text evidence="2">The sequence shown here is derived from an EMBL/GenBank/DDBJ whole genome shotgun (WGS) entry which is preliminary data.</text>
</comment>
<gene>
    <name evidence="2" type="ORF">E7Y31_03965</name>
</gene>
<proteinExistence type="predicted"/>
<evidence type="ECO:0000313" key="3">
    <source>
        <dbReference type="Proteomes" id="UP000305282"/>
    </source>
</evidence>
<sequence>MADADFGGTADLADATDDRGGSADVVADRSPPAAPEALPPRAGEDESNEPGFDEAGEEDPAAPASRAPSRPSSA</sequence>
<dbReference type="EMBL" id="SSXH01000052">
    <property type="protein sequence ID" value="THJ75695.1"/>
    <property type="molecule type" value="Genomic_DNA"/>
</dbReference>
<dbReference type="Proteomes" id="UP000305282">
    <property type="component" value="Unassembled WGS sequence"/>
</dbReference>